<dbReference type="Proteomes" id="UP000181873">
    <property type="component" value="Unassembled WGS sequence"/>
</dbReference>
<organism evidence="2 3">
    <name type="scientific">Bacillus albus</name>
    <dbReference type="NCBI Taxonomy" id="2026189"/>
    <lineage>
        <taxon>Bacteria</taxon>
        <taxon>Bacillati</taxon>
        <taxon>Bacillota</taxon>
        <taxon>Bacilli</taxon>
        <taxon>Bacillales</taxon>
        <taxon>Bacillaceae</taxon>
        <taxon>Bacillus</taxon>
        <taxon>Bacillus cereus group</taxon>
    </lineage>
</organism>
<comment type="caution">
    <text evidence="2">The sequence shown here is derived from an EMBL/GenBank/DDBJ whole genome shotgun (WGS) entry which is preliminary data.</text>
</comment>
<dbReference type="EMBL" id="MAOE01000139">
    <property type="protein sequence ID" value="OJD55515.1"/>
    <property type="molecule type" value="Genomic_DNA"/>
</dbReference>
<name>A0A1J9TEC0_9BACI</name>
<feature type="domain" description="Knr4/Smi1-like" evidence="1">
    <location>
        <begin position="11"/>
        <end position="150"/>
    </location>
</feature>
<protein>
    <recommendedName>
        <fullName evidence="1">Knr4/Smi1-like domain-containing protein</fullName>
    </recommendedName>
</protein>
<reference evidence="2 3" key="1">
    <citation type="submission" date="2016-06" db="EMBL/GenBank/DDBJ databases">
        <title>First insights into the genetic diversity and population structure of in the Bacillus cereus group bacteria from diverse marine environments.</title>
        <authorList>
            <person name="Liu Y."/>
            <person name="Lai Q."/>
            <person name="Shao Z."/>
        </authorList>
    </citation>
    <scope>NUCLEOTIDE SEQUENCE [LARGE SCALE GENOMIC DNA]</scope>
    <source>
        <strain evidence="2 3">N35-10-2</strain>
    </source>
</reference>
<dbReference type="Pfam" id="PF09346">
    <property type="entry name" value="SMI1_KNR4"/>
    <property type="match status" value="1"/>
</dbReference>
<dbReference type="SMART" id="SM00860">
    <property type="entry name" value="SMI1_KNR4"/>
    <property type="match status" value="1"/>
</dbReference>
<dbReference type="InterPro" id="IPR018958">
    <property type="entry name" value="Knr4/Smi1-like_dom"/>
</dbReference>
<proteinExistence type="predicted"/>
<evidence type="ECO:0000313" key="3">
    <source>
        <dbReference type="Proteomes" id="UP000181873"/>
    </source>
</evidence>
<dbReference type="SUPFAM" id="SSF160631">
    <property type="entry name" value="SMI1/KNR4-like"/>
    <property type="match status" value="1"/>
</dbReference>
<dbReference type="InterPro" id="IPR037883">
    <property type="entry name" value="Knr4/Smi1-like_sf"/>
</dbReference>
<evidence type="ECO:0000259" key="1">
    <source>
        <dbReference type="SMART" id="SM00860"/>
    </source>
</evidence>
<dbReference type="RefSeq" id="WP_071759452.1">
    <property type="nucleotide sequence ID" value="NZ_CBCSIO010000015.1"/>
</dbReference>
<sequence length="156" mass="18203">MDIKFEYVFESTNKQNIKEFEMKYNVVLPEEYKDFLLLNNGGKTERRRFTIYNSKGATITSSIILFFPLSQEAENNLEKMYFLYNRGKVVPNYLVPIGIDPADSLICLSIAGEDAGYVYFCDLDYFEEDNELREEYIILMAKSFTDLINNLFIPST</sequence>
<accession>A0A1J9TEC0</accession>
<gene>
    <name evidence="2" type="ORF">BAU25_22255</name>
</gene>
<dbReference type="Gene3D" id="3.40.1580.10">
    <property type="entry name" value="SMI1/KNR4-like"/>
    <property type="match status" value="1"/>
</dbReference>
<dbReference type="AlphaFoldDB" id="A0A1J9TEC0"/>
<evidence type="ECO:0000313" key="2">
    <source>
        <dbReference type="EMBL" id="OJD55515.1"/>
    </source>
</evidence>